<sequence length="303" mass="34109">MYKKLLIVLFLVICLPFFITGCGNRNWDVVSYYDPNWTPEGLIYAKQVISHYKESWDGLLMGGLHQYVDSEEIHYVTMDTNGNDEQTLPYSYYPYFSPKGFYAAYVDSTSSVHIIRRADNQELYSFQPTTDKVSEIDWNPSEDKIVYTITLNDVNSSDPYTTVYISDIDGSNKKKLSEGMTAVWAPSESLIVFDRYYRLSGVPSGDGLCTYLTTNEVINKISSLGTREGGDPDFASDNQTIIYDNGSDVAINTINIFSGIKTSILNKQLYRPKWSSLGIIYSDGAGLSIWLSNIDGTGLKQIK</sequence>
<accession>A0A1F4SMG3</accession>
<gene>
    <name evidence="1" type="ORF">A2310_08720</name>
</gene>
<evidence type="ECO:0000313" key="2">
    <source>
        <dbReference type="Proteomes" id="UP000178417"/>
    </source>
</evidence>
<dbReference type="EMBL" id="MEUB01000039">
    <property type="protein sequence ID" value="OGC21547.1"/>
    <property type="molecule type" value="Genomic_DNA"/>
</dbReference>
<dbReference type="PROSITE" id="PS51257">
    <property type="entry name" value="PROKAR_LIPOPROTEIN"/>
    <property type="match status" value="1"/>
</dbReference>
<dbReference type="Gene3D" id="2.120.10.30">
    <property type="entry name" value="TolB, C-terminal domain"/>
    <property type="match status" value="1"/>
</dbReference>
<dbReference type="AlphaFoldDB" id="A0A1F4SMG3"/>
<name>A0A1F4SMG3_UNCSA</name>
<proteinExistence type="predicted"/>
<comment type="caution">
    <text evidence="1">The sequence shown here is derived from an EMBL/GenBank/DDBJ whole genome shotgun (WGS) entry which is preliminary data.</text>
</comment>
<dbReference type="InterPro" id="IPR011042">
    <property type="entry name" value="6-blade_b-propeller_TolB-like"/>
</dbReference>
<dbReference type="Proteomes" id="UP000178417">
    <property type="component" value="Unassembled WGS sequence"/>
</dbReference>
<evidence type="ECO:0000313" key="1">
    <source>
        <dbReference type="EMBL" id="OGC21547.1"/>
    </source>
</evidence>
<dbReference type="SUPFAM" id="SSF82171">
    <property type="entry name" value="DPP6 N-terminal domain-like"/>
    <property type="match status" value="1"/>
</dbReference>
<dbReference type="STRING" id="1802579.A2310_08720"/>
<organism evidence="1 2">
    <name type="scientific">candidate division WOR-1 bacterium RIFOXYB2_FULL_37_13</name>
    <dbReference type="NCBI Taxonomy" id="1802579"/>
    <lineage>
        <taxon>Bacteria</taxon>
        <taxon>Bacillati</taxon>
        <taxon>Saganbacteria</taxon>
    </lineage>
</organism>
<reference evidence="1 2" key="1">
    <citation type="journal article" date="2016" name="Nat. Commun.">
        <title>Thousands of microbial genomes shed light on interconnected biogeochemical processes in an aquifer system.</title>
        <authorList>
            <person name="Anantharaman K."/>
            <person name="Brown C.T."/>
            <person name="Hug L.A."/>
            <person name="Sharon I."/>
            <person name="Castelle C.J."/>
            <person name="Probst A.J."/>
            <person name="Thomas B.C."/>
            <person name="Singh A."/>
            <person name="Wilkins M.J."/>
            <person name="Karaoz U."/>
            <person name="Brodie E.L."/>
            <person name="Williams K.H."/>
            <person name="Hubbard S.S."/>
            <person name="Banfield J.F."/>
        </authorList>
    </citation>
    <scope>NUCLEOTIDE SEQUENCE [LARGE SCALE GENOMIC DNA]</scope>
</reference>
<evidence type="ECO:0008006" key="3">
    <source>
        <dbReference type="Google" id="ProtNLM"/>
    </source>
</evidence>
<protein>
    <recommendedName>
        <fullName evidence="3">Dipeptidylpeptidase IV N-terminal domain-containing protein</fullName>
    </recommendedName>
</protein>